<name>A0ABW0ZIL0_9ACTN</name>
<protein>
    <submittedName>
        <fullName evidence="1">Uncharacterized protein</fullName>
    </submittedName>
</protein>
<dbReference type="EMBL" id="JBHSNS010000001">
    <property type="protein sequence ID" value="MFC5728325.1"/>
    <property type="molecule type" value="Genomic_DNA"/>
</dbReference>
<proteinExistence type="predicted"/>
<comment type="caution">
    <text evidence="1">The sequence shown here is derived from an EMBL/GenBank/DDBJ whole genome shotgun (WGS) entry which is preliminary data.</text>
</comment>
<gene>
    <name evidence="1" type="ORF">ACFPQB_05310</name>
</gene>
<reference evidence="2" key="1">
    <citation type="journal article" date="2019" name="Int. J. Syst. Evol. Microbiol.">
        <title>The Global Catalogue of Microorganisms (GCM) 10K type strain sequencing project: providing services to taxonomists for standard genome sequencing and annotation.</title>
        <authorList>
            <consortium name="The Broad Institute Genomics Platform"/>
            <consortium name="The Broad Institute Genome Sequencing Center for Infectious Disease"/>
            <person name="Wu L."/>
            <person name="Ma J."/>
        </authorList>
    </citation>
    <scope>NUCLEOTIDE SEQUENCE [LARGE SCALE GENOMIC DNA]</scope>
    <source>
        <strain evidence="2">YIM 94188</strain>
    </source>
</reference>
<sequence>MLHHPTHLSRRGLLAGGLGGLAVLATGCDAVGDVLGGEEGPGTSGAVSPTAPAADADGVLVEEAAAAIAATAALAAATGAAVPALDRIGRRLSRLHDAHARELGWSDTAERPSVTGGRAAALRRLQKAEARLQDHLAAAALEAESGALAQVLASMAAAVAQQRAVLS</sequence>
<accession>A0ABW0ZIL0</accession>
<keyword evidence="2" id="KW-1185">Reference proteome</keyword>
<dbReference type="RefSeq" id="WP_378526958.1">
    <property type="nucleotide sequence ID" value="NZ_JBHSNS010000001.1"/>
</dbReference>
<evidence type="ECO:0000313" key="1">
    <source>
        <dbReference type="EMBL" id="MFC5728325.1"/>
    </source>
</evidence>
<dbReference type="Proteomes" id="UP001596072">
    <property type="component" value="Unassembled WGS sequence"/>
</dbReference>
<organism evidence="1 2">
    <name type="scientific">Nocardioides vastitatis</name>
    <dbReference type="NCBI Taxonomy" id="2568655"/>
    <lineage>
        <taxon>Bacteria</taxon>
        <taxon>Bacillati</taxon>
        <taxon>Actinomycetota</taxon>
        <taxon>Actinomycetes</taxon>
        <taxon>Propionibacteriales</taxon>
        <taxon>Nocardioidaceae</taxon>
        <taxon>Nocardioides</taxon>
    </lineage>
</organism>
<evidence type="ECO:0000313" key="2">
    <source>
        <dbReference type="Proteomes" id="UP001596072"/>
    </source>
</evidence>